<dbReference type="InterPro" id="IPR036397">
    <property type="entry name" value="RNaseH_sf"/>
</dbReference>
<dbReference type="PANTHER" id="PTHR46068">
    <property type="entry name" value="PROTEIN CBG27172"/>
    <property type="match status" value="1"/>
</dbReference>
<name>A0A183GMJ6_HELPZ</name>
<reference evidence="4" key="2">
    <citation type="submission" date="2019-09" db="UniProtKB">
        <authorList>
            <consortium name="WormBaseParasite"/>
        </authorList>
    </citation>
    <scope>IDENTIFICATION</scope>
</reference>
<evidence type="ECO:0000256" key="1">
    <source>
        <dbReference type="ARBA" id="ARBA00004123"/>
    </source>
</evidence>
<dbReference type="GO" id="GO:0003676">
    <property type="term" value="F:nucleic acid binding"/>
    <property type="evidence" value="ECO:0007669"/>
    <property type="project" value="InterPro"/>
</dbReference>
<sequence length="170" mass="19515">MAPSYPLRVPIITMHISGASVSNISKTLWVSRKTVSETIKRYEELGSLNDRPGRGRPATATLTHNVIRVRELMQRNAKKSLRMMAKAIELSKTSMSRVVNEKVGLRSYRCQKAHILLPRSPEEWPPYSPDLNSMDHSIWSYLENEVCSEKYRSVESLKESLLKAWEEMPI</sequence>
<evidence type="ECO:0000313" key="4">
    <source>
        <dbReference type="WBParaSite" id="HPBE_0002391601-mRNA-1"/>
    </source>
</evidence>
<gene>
    <name evidence="2" type="ORF">HPBE_LOCUS23915</name>
</gene>
<dbReference type="SUPFAM" id="SSF46689">
    <property type="entry name" value="Homeodomain-like"/>
    <property type="match status" value="1"/>
</dbReference>
<dbReference type="Gene3D" id="1.10.10.10">
    <property type="entry name" value="Winged helix-like DNA-binding domain superfamily/Winged helix DNA-binding domain"/>
    <property type="match status" value="1"/>
</dbReference>
<evidence type="ECO:0000313" key="2">
    <source>
        <dbReference type="EMBL" id="VDP41791.1"/>
    </source>
</evidence>
<organism evidence="3 4">
    <name type="scientific">Heligmosomoides polygyrus</name>
    <name type="common">Parasitic roundworm</name>
    <dbReference type="NCBI Taxonomy" id="6339"/>
    <lineage>
        <taxon>Eukaryota</taxon>
        <taxon>Metazoa</taxon>
        <taxon>Ecdysozoa</taxon>
        <taxon>Nematoda</taxon>
        <taxon>Chromadorea</taxon>
        <taxon>Rhabditida</taxon>
        <taxon>Rhabditina</taxon>
        <taxon>Rhabditomorpha</taxon>
        <taxon>Strongyloidea</taxon>
        <taxon>Heligmosomidae</taxon>
        <taxon>Heligmosomoides</taxon>
    </lineage>
</organism>
<dbReference type="EMBL" id="UZAH01035626">
    <property type="protein sequence ID" value="VDP41791.1"/>
    <property type="molecule type" value="Genomic_DNA"/>
</dbReference>
<accession>A0A3P8DDK5</accession>
<dbReference type="OrthoDB" id="5843405at2759"/>
<proteinExistence type="predicted"/>
<dbReference type="InterPro" id="IPR036388">
    <property type="entry name" value="WH-like_DNA-bd_sf"/>
</dbReference>
<dbReference type="GO" id="GO:0005634">
    <property type="term" value="C:nucleus"/>
    <property type="evidence" value="ECO:0007669"/>
    <property type="project" value="UniProtKB-SubCell"/>
</dbReference>
<dbReference type="InterPro" id="IPR009057">
    <property type="entry name" value="Homeodomain-like_sf"/>
</dbReference>
<comment type="subcellular location">
    <subcellularLocation>
        <location evidence="1">Nucleus</location>
    </subcellularLocation>
</comment>
<evidence type="ECO:0000313" key="3">
    <source>
        <dbReference type="Proteomes" id="UP000050761"/>
    </source>
</evidence>
<dbReference type="WBParaSite" id="HPBE_0002391601-mRNA-1">
    <property type="protein sequence ID" value="HPBE_0002391601-mRNA-1"/>
    <property type="gene ID" value="HPBE_0002391601"/>
</dbReference>
<dbReference type="Gene3D" id="3.30.420.10">
    <property type="entry name" value="Ribonuclease H-like superfamily/Ribonuclease H"/>
    <property type="match status" value="1"/>
</dbReference>
<dbReference type="AlphaFoldDB" id="A0A183GMJ6"/>
<dbReference type="PANTHER" id="PTHR46068:SF1">
    <property type="entry name" value="TRANSPOSASE IS30-LIKE HTH DOMAIN-CONTAINING PROTEIN"/>
    <property type="match status" value="1"/>
</dbReference>
<accession>A0A183GMJ6</accession>
<reference evidence="2 3" key="1">
    <citation type="submission" date="2018-11" db="EMBL/GenBank/DDBJ databases">
        <authorList>
            <consortium name="Pathogen Informatics"/>
        </authorList>
    </citation>
    <scope>NUCLEOTIDE SEQUENCE [LARGE SCALE GENOMIC DNA]</scope>
</reference>
<dbReference type="Pfam" id="PF13551">
    <property type="entry name" value="HTH_29"/>
    <property type="match status" value="1"/>
</dbReference>
<keyword evidence="3" id="KW-1185">Reference proteome</keyword>
<protein>
    <submittedName>
        <fullName evidence="4">HTH_Tnp_Tc3_1 domain-containing protein</fullName>
    </submittedName>
</protein>
<dbReference type="Proteomes" id="UP000050761">
    <property type="component" value="Unassembled WGS sequence"/>
</dbReference>